<evidence type="ECO:0000313" key="1">
    <source>
        <dbReference type="EMBL" id="JAH44104.1"/>
    </source>
</evidence>
<sequence length="9" mass="1129">MSCWLYNGR</sequence>
<proteinExistence type="predicted"/>
<accession>A0A0E9SRV6</accession>
<reference evidence="1" key="1">
    <citation type="submission" date="2014-11" db="EMBL/GenBank/DDBJ databases">
        <authorList>
            <person name="Amaro Gonzalez C."/>
        </authorList>
    </citation>
    <scope>NUCLEOTIDE SEQUENCE</scope>
</reference>
<reference evidence="1" key="2">
    <citation type="journal article" date="2015" name="Fish Shellfish Immunol.">
        <title>Early steps in the European eel (Anguilla anguilla)-Vibrio vulnificus interaction in the gills: Role of the RtxA13 toxin.</title>
        <authorList>
            <person name="Callol A."/>
            <person name="Pajuelo D."/>
            <person name="Ebbesson L."/>
            <person name="Teles M."/>
            <person name="MacKenzie S."/>
            <person name="Amaro C."/>
        </authorList>
    </citation>
    <scope>NUCLEOTIDE SEQUENCE</scope>
</reference>
<dbReference type="EMBL" id="GBXM01064473">
    <property type="protein sequence ID" value="JAH44104.1"/>
    <property type="molecule type" value="Transcribed_RNA"/>
</dbReference>
<organism evidence="1">
    <name type="scientific">Anguilla anguilla</name>
    <name type="common">European freshwater eel</name>
    <name type="synonym">Muraena anguilla</name>
    <dbReference type="NCBI Taxonomy" id="7936"/>
    <lineage>
        <taxon>Eukaryota</taxon>
        <taxon>Metazoa</taxon>
        <taxon>Chordata</taxon>
        <taxon>Craniata</taxon>
        <taxon>Vertebrata</taxon>
        <taxon>Euteleostomi</taxon>
        <taxon>Actinopterygii</taxon>
        <taxon>Neopterygii</taxon>
        <taxon>Teleostei</taxon>
        <taxon>Anguilliformes</taxon>
        <taxon>Anguillidae</taxon>
        <taxon>Anguilla</taxon>
    </lineage>
</organism>
<name>A0A0E9SRV6_ANGAN</name>
<protein>
    <submittedName>
        <fullName evidence="1">Uncharacterized protein</fullName>
    </submittedName>
</protein>